<dbReference type="EMBL" id="HBFM01021553">
    <property type="protein sequence ID" value="CAD8779034.1"/>
    <property type="molecule type" value="Transcribed_RNA"/>
</dbReference>
<feature type="region of interest" description="Disordered" evidence="1">
    <location>
        <begin position="1"/>
        <end position="36"/>
    </location>
</feature>
<accession>A0A7S0YJ71</accession>
<organism evidence="2">
    <name type="scientific">Polytomella parva</name>
    <dbReference type="NCBI Taxonomy" id="51329"/>
    <lineage>
        <taxon>Eukaryota</taxon>
        <taxon>Viridiplantae</taxon>
        <taxon>Chlorophyta</taxon>
        <taxon>core chlorophytes</taxon>
        <taxon>Chlorophyceae</taxon>
        <taxon>CS clade</taxon>
        <taxon>Chlamydomonadales</taxon>
        <taxon>Chlamydomonadaceae</taxon>
        <taxon>Polytomella</taxon>
    </lineage>
</organism>
<evidence type="ECO:0000313" key="2">
    <source>
        <dbReference type="EMBL" id="CAD8779034.1"/>
    </source>
</evidence>
<name>A0A7S0YJ71_9CHLO</name>
<sequence length="541" mass="59847">MSSSRKPDVVGSLSNLNELSMEKKKKRSDSPNTPFEKELVKNIKRFKYVTTLDKEPREEIVKDDPQMFTQCEVPVMNTNAFLAQLHRERMERLSKNSANLSLNETGIFGVSKMDSHNSLSSSSLSSSITFCDDKPLVVATPRGNAKNSNENLASQRLRVLSLNVSPFAENVNSNIAIIVSRTIIDQDFPDILLLQGVSESFIVELQSCSPWWPLYGTAMPPILSNNLSNSSDILLKGCQKDFSRSPLDIECIDISDDDSEDVLIEEVVKGNNNRNHETKNEEFSENMKEKMPQSAACIAVTLCKRSSFNGGTLERCIIHHCVYYPLNLDLGNSFGAKKLDLLRPGAGILKTTLKIMIRHFTPSSHKSLKSPSSSSFSCSYSSTPVPSNPNAESGPSACRGGGSCRTSTHEIHVYNVSFDHFKPSPGTSSHILDLCRKDLATAAAEWIQRQEDSPFDKEKKELETNKQIKQTYGESKTIVVISGDLGFLNPLSISSSRPVFQDATVKSQCNQNVSNFQESNFSFFNASPIATSNPIDKSALF</sequence>
<gene>
    <name evidence="2" type="ORF">PPAR00522_LOCUS14033</name>
</gene>
<dbReference type="AlphaFoldDB" id="A0A7S0YJ71"/>
<reference evidence="2" key="1">
    <citation type="submission" date="2021-01" db="EMBL/GenBank/DDBJ databases">
        <authorList>
            <person name="Corre E."/>
            <person name="Pelletier E."/>
            <person name="Niang G."/>
            <person name="Scheremetjew M."/>
            <person name="Finn R."/>
            <person name="Kale V."/>
            <person name="Holt S."/>
            <person name="Cochrane G."/>
            <person name="Meng A."/>
            <person name="Brown T."/>
            <person name="Cohen L."/>
        </authorList>
    </citation>
    <scope>NUCLEOTIDE SEQUENCE</scope>
    <source>
        <strain evidence="2">SAG 63-3</strain>
    </source>
</reference>
<evidence type="ECO:0000256" key="1">
    <source>
        <dbReference type="SAM" id="MobiDB-lite"/>
    </source>
</evidence>
<protein>
    <submittedName>
        <fullName evidence="2">Uncharacterized protein</fullName>
    </submittedName>
</protein>
<proteinExistence type="predicted"/>